<evidence type="ECO:0000256" key="1">
    <source>
        <dbReference type="ARBA" id="ARBA00004651"/>
    </source>
</evidence>
<dbReference type="EMBL" id="VXRG01000087">
    <property type="protein sequence ID" value="MXY93836.1"/>
    <property type="molecule type" value="Genomic_DNA"/>
</dbReference>
<sequence>MSGLARVIRYLRPYAWMTVLGIVTTILPVLMELVTPLMVQFIIDQGIRAGDMAAVWQGSGIMMLAAILGAATTIGQGIARAQISQGIAFDLRNDLFRHIQRFSFANLDRMQTGQLMTRVSSDVDVARMFLSAGMALLLRTLMMVIGSLTMMLIIDWRLGLIMVTMLIISGSVIFWFLRIVGPLFSVVQQKLGKLNTLVQENLAGVHVVKAFVREQYEIENFDRDNVDYMEQNIKVGRYLALVMPVLLVLTNLGATIAIWRGGIDVIGGRLTIGELVAFSNYMLIGMSPLLLLSNILSMISRAEASSKRVVEVLDTEPAIQAPPTPAVITKPAGDISFENVSFYYSGSRISRGLDATAAGNGRAQSQSGIPEAEQANGQRLTRTARGNVRPIGEEVLDGISLHAAPGQKIALMGATGSGKSTLVNLIPRFYDAEGGVIKVDGVDVRNWEPVRLRKEIGVVLQQTTLFAGTVRENIAYGRPNASMREVVSAAESAQAHDFIMQMPDQYESLVEARGANLSGGQKQRIAIARALLTNPSVLILDDSTSAVDLDTELRLQQALAEKMAGTTTFIVAQRISSVVDADLILVLDDGKIAAQGTHEELLAGSEIYQEIYYSQFEEA</sequence>
<evidence type="ECO:0000256" key="9">
    <source>
        <dbReference type="SAM" id="MobiDB-lite"/>
    </source>
</evidence>
<comment type="subcellular location">
    <subcellularLocation>
        <location evidence="1">Cell membrane</location>
        <topology evidence="1">Multi-pass membrane protein</topology>
    </subcellularLocation>
</comment>
<feature type="transmembrane region" description="Helical" evidence="10">
    <location>
        <begin position="279"/>
        <end position="299"/>
    </location>
</feature>
<name>A0A6B0YRW4_9CHLR</name>
<evidence type="ECO:0000256" key="2">
    <source>
        <dbReference type="ARBA" id="ARBA00022448"/>
    </source>
</evidence>
<evidence type="ECO:0000256" key="8">
    <source>
        <dbReference type="ARBA" id="ARBA00023136"/>
    </source>
</evidence>
<evidence type="ECO:0000256" key="10">
    <source>
        <dbReference type="SAM" id="Phobius"/>
    </source>
</evidence>
<dbReference type="InterPro" id="IPR003593">
    <property type="entry name" value="AAA+_ATPase"/>
</dbReference>
<evidence type="ECO:0000313" key="13">
    <source>
        <dbReference type="EMBL" id="MXY93836.1"/>
    </source>
</evidence>
<dbReference type="GO" id="GO:0005886">
    <property type="term" value="C:plasma membrane"/>
    <property type="evidence" value="ECO:0007669"/>
    <property type="project" value="UniProtKB-SubCell"/>
</dbReference>
<feature type="transmembrane region" description="Helical" evidence="10">
    <location>
        <begin position="136"/>
        <end position="154"/>
    </location>
</feature>
<dbReference type="InterPro" id="IPR011527">
    <property type="entry name" value="ABC1_TM_dom"/>
</dbReference>
<dbReference type="Gene3D" id="3.40.50.300">
    <property type="entry name" value="P-loop containing nucleotide triphosphate hydrolases"/>
    <property type="match status" value="1"/>
</dbReference>
<dbReference type="InterPro" id="IPR036640">
    <property type="entry name" value="ABC1_TM_sf"/>
</dbReference>
<evidence type="ECO:0000259" key="11">
    <source>
        <dbReference type="PROSITE" id="PS50893"/>
    </source>
</evidence>
<dbReference type="GO" id="GO:0016887">
    <property type="term" value="F:ATP hydrolysis activity"/>
    <property type="evidence" value="ECO:0007669"/>
    <property type="project" value="InterPro"/>
</dbReference>
<evidence type="ECO:0000256" key="6">
    <source>
        <dbReference type="ARBA" id="ARBA00022840"/>
    </source>
</evidence>
<feature type="region of interest" description="Disordered" evidence="9">
    <location>
        <begin position="356"/>
        <end position="384"/>
    </location>
</feature>
<feature type="domain" description="ABC transmembrane type-1" evidence="12">
    <location>
        <begin position="19"/>
        <end position="301"/>
    </location>
</feature>
<keyword evidence="5" id="KW-0547">Nucleotide-binding</keyword>
<dbReference type="Pfam" id="PF00664">
    <property type="entry name" value="ABC_membrane"/>
    <property type="match status" value="1"/>
</dbReference>
<proteinExistence type="predicted"/>
<organism evidence="13">
    <name type="scientific">Caldilineaceae bacterium SB0664_bin_27</name>
    <dbReference type="NCBI Taxonomy" id="2605260"/>
    <lineage>
        <taxon>Bacteria</taxon>
        <taxon>Bacillati</taxon>
        <taxon>Chloroflexota</taxon>
        <taxon>Caldilineae</taxon>
        <taxon>Caldilineales</taxon>
        <taxon>Caldilineaceae</taxon>
    </lineage>
</organism>
<dbReference type="PANTHER" id="PTHR43394">
    <property type="entry name" value="ATP-DEPENDENT PERMEASE MDL1, MITOCHONDRIAL"/>
    <property type="match status" value="1"/>
</dbReference>
<dbReference type="InterPro" id="IPR017871">
    <property type="entry name" value="ABC_transporter-like_CS"/>
</dbReference>
<protein>
    <submittedName>
        <fullName evidence="13">ABC transporter ATP-binding protein</fullName>
    </submittedName>
</protein>
<dbReference type="GO" id="GO:0005524">
    <property type="term" value="F:ATP binding"/>
    <property type="evidence" value="ECO:0007669"/>
    <property type="project" value="UniProtKB-KW"/>
</dbReference>
<keyword evidence="2" id="KW-0813">Transport</keyword>
<keyword evidence="8 10" id="KW-0472">Membrane</keyword>
<keyword evidence="4 10" id="KW-0812">Transmembrane</keyword>
<feature type="transmembrane region" description="Helical" evidence="10">
    <location>
        <begin position="54"/>
        <end position="74"/>
    </location>
</feature>
<dbReference type="GO" id="GO:0015421">
    <property type="term" value="F:ABC-type oligopeptide transporter activity"/>
    <property type="evidence" value="ECO:0007669"/>
    <property type="project" value="TreeGrafter"/>
</dbReference>
<dbReference type="SUPFAM" id="SSF90123">
    <property type="entry name" value="ABC transporter transmembrane region"/>
    <property type="match status" value="1"/>
</dbReference>
<dbReference type="SUPFAM" id="SSF52540">
    <property type="entry name" value="P-loop containing nucleoside triphosphate hydrolases"/>
    <property type="match status" value="1"/>
</dbReference>
<keyword evidence="3" id="KW-1003">Cell membrane</keyword>
<reference evidence="13" key="1">
    <citation type="submission" date="2019-09" db="EMBL/GenBank/DDBJ databases">
        <title>Characterisation of the sponge microbiome using genome-centric metagenomics.</title>
        <authorList>
            <person name="Engelberts J.P."/>
            <person name="Robbins S.J."/>
            <person name="De Goeij J.M."/>
            <person name="Aranda M."/>
            <person name="Bell S.C."/>
            <person name="Webster N.S."/>
        </authorList>
    </citation>
    <scope>NUCLEOTIDE SEQUENCE</scope>
    <source>
        <strain evidence="13">SB0664_bin_27</strain>
    </source>
</reference>
<evidence type="ECO:0000259" key="12">
    <source>
        <dbReference type="PROSITE" id="PS50929"/>
    </source>
</evidence>
<comment type="caution">
    <text evidence="13">The sequence shown here is derived from an EMBL/GenBank/DDBJ whole genome shotgun (WGS) entry which is preliminary data.</text>
</comment>
<dbReference type="PROSITE" id="PS50893">
    <property type="entry name" value="ABC_TRANSPORTER_2"/>
    <property type="match status" value="1"/>
</dbReference>
<evidence type="ECO:0000256" key="5">
    <source>
        <dbReference type="ARBA" id="ARBA00022741"/>
    </source>
</evidence>
<dbReference type="CDD" id="cd18542">
    <property type="entry name" value="ABC_6TM_YknU_like"/>
    <property type="match status" value="1"/>
</dbReference>
<accession>A0A6B0YRW4</accession>
<keyword evidence="7 10" id="KW-1133">Transmembrane helix</keyword>
<feature type="transmembrane region" description="Helical" evidence="10">
    <location>
        <begin position="238"/>
        <end position="259"/>
    </location>
</feature>
<gene>
    <name evidence="13" type="ORF">F4Y42_10355</name>
</gene>
<dbReference type="PANTHER" id="PTHR43394:SF1">
    <property type="entry name" value="ATP-BINDING CASSETTE SUB-FAMILY B MEMBER 10, MITOCHONDRIAL"/>
    <property type="match status" value="1"/>
</dbReference>
<feature type="transmembrane region" description="Helical" evidence="10">
    <location>
        <begin position="160"/>
        <end position="180"/>
    </location>
</feature>
<dbReference type="InterPro" id="IPR027417">
    <property type="entry name" value="P-loop_NTPase"/>
</dbReference>
<dbReference type="PROSITE" id="PS50929">
    <property type="entry name" value="ABC_TM1F"/>
    <property type="match status" value="1"/>
</dbReference>
<dbReference type="Pfam" id="PF00005">
    <property type="entry name" value="ABC_tran"/>
    <property type="match status" value="1"/>
</dbReference>
<dbReference type="Gene3D" id="1.20.1560.10">
    <property type="entry name" value="ABC transporter type 1, transmembrane domain"/>
    <property type="match status" value="1"/>
</dbReference>
<dbReference type="FunFam" id="3.40.50.300:FF:000221">
    <property type="entry name" value="Multidrug ABC transporter ATP-binding protein"/>
    <property type="match status" value="1"/>
</dbReference>
<evidence type="ECO:0000256" key="7">
    <source>
        <dbReference type="ARBA" id="ARBA00022989"/>
    </source>
</evidence>
<dbReference type="AlphaFoldDB" id="A0A6B0YRW4"/>
<feature type="domain" description="ABC transporter" evidence="11">
    <location>
        <begin position="375"/>
        <end position="614"/>
    </location>
</feature>
<keyword evidence="6 13" id="KW-0067">ATP-binding</keyword>
<dbReference type="InterPro" id="IPR039421">
    <property type="entry name" value="Type_1_exporter"/>
</dbReference>
<dbReference type="SMART" id="SM00382">
    <property type="entry name" value="AAA"/>
    <property type="match status" value="1"/>
</dbReference>
<evidence type="ECO:0000256" key="3">
    <source>
        <dbReference type="ARBA" id="ARBA00022475"/>
    </source>
</evidence>
<dbReference type="InterPro" id="IPR003439">
    <property type="entry name" value="ABC_transporter-like_ATP-bd"/>
</dbReference>
<dbReference type="PROSITE" id="PS00211">
    <property type="entry name" value="ABC_TRANSPORTER_1"/>
    <property type="match status" value="1"/>
</dbReference>
<feature type="transmembrane region" description="Helical" evidence="10">
    <location>
        <begin position="14"/>
        <end position="34"/>
    </location>
</feature>
<evidence type="ECO:0000256" key="4">
    <source>
        <dbReference type="ARBA" id="ARBA00022692"/>
    </source>
</evidence>